<feature type="compositionally biased region" description="Polar residues" evidence="8">
    <location>
        <begin position="90"/>
        <end position="105"/>
    </location>
</feature>
<dbReference type="Gene3D" id="2.60.120.10">
    <property type="entry name" value="Jelly Rolls"/>
    <property type="match status" value="1"/>
</dbReference>
<evidence type="ECO:0000256" key="6">
    <source>
        <dbReference type="ARBA" id="ARBA00022992"/>
    </source>
</evidence>
<feature type="region of interest" description="Disordered" evidence="8">
    <location>
        <begin position="958"/>
        <end position="985"/>
    </location>
</feature>
<dbReference type="SUPFAM" id="SSF51206">
    <property type="entry name" value="cAMP-binding domain-like"/>
    <property type="match status" value="1"/>
</dbReference>
<evidence type="ECO:0000256" key="2">
    <source>
        <dbReference type="ARBA" id="ARBA00022679"/>
    </source>
</evidence>
<dbReference type="EMBL" id="BEGY01000030">
    <property type="protein sequence ID" value="GAX78183.1"/>
    <property type="molecule type" value="Genomic_DNA"/>
</dbReference>
<dbReference type="PROSITE" id="PS00108">
    <property type="entry name" value="PROTEIN_KINASE_ST"/>
    <property type="match status" value="1"/>
</dbReference>
<dbReference type="PROSITE" id="PS50011">
    <property type="entry name" value="PROTEIN_KINASE_DOM"/>
    <property type="match status" value="1"/>
</dbReference>
<keyword evidence="4" id="KW-0418">Kinase</keyword>
<dbReference type="Gene3D" id="1.10.510.10">
    <property type="entry name" value="Transferase(Phosphotransferase) domain 1"/>
    <property type="match status" value="1"/>
</dbReference>
<dbReference type="GO" id="GO:0004674">
    <property type="term" value="F:protein serine/threonine kinase activity"/>
    <property type="evidence" value="ECO:0007669"/>
    <property type="project" value="TreeGrafter"/>
</dbReference>
<dbReference type="PROSITE" id="PS00107">
    <property type="entry name" value="PROTEIN_KINASE_ATP"/>
    <property type="match status" value="1"/>
</dbReference>
<evidence type="ECO:0000256" key="3">
    <source>
        <dbReference type="ARBA" id="ARBA00022741"/>
    </source>
</evidence>
<evidence type="ECO:0000256" key="5">
    <source>
        <dbReference type="ARBA" id="ARBA00022840"/>
    </source>
</evidence>
<evidence type="ECO:0008006" key="13">
    <source>
        <dbReference type="Google" id="ProtNLM"/>
    </source>
</evidence>
<accession>A0A250X533</accession>
<dbReference type="GO" id="GO:0005524">
    <property type="term" value="F:ATP binding"/>
    <property type="evidence" value="ECO:0007669"/>
    <property type="project" value="UniProtKB-UniRule"/>
</dbReference>
<dbReference type="InterPro" id="IPR017441">
    <property type="entry name" value="Protein_kinase_ATP_BS"/>
</dbReference>
<feature type="domain" description="Cyclic nucleotide-binding" evidence="10">
    <location>
        <begin position="750"/>
        <end position="809"/>
    </location>
</feature>
<evidence type="ECO:0000256" key="4">
    <source>
        <dbReference type="ARBA" id="ARBA00022777"/>
    </source>
</evidence>
<dbReference type="SUPFAM" id="SSF56112">
    <property type="entry name" value="Protein kinase-like (PK-like)"/>
    <property type="match status" value="1"/>
</dbReference>
<organism evidence="11 12">
    <name type="scientific">Chlamydomonas eustigma</name>
    <dbReference type="NCBI Taxonomy" id="1157962"/>
    <lineage>
        <taxon>Eukaryota</taxon>
        <taxon>Viridiplantae</taxon>
        <taxon>Chlorophyta</taxon>
        <taxon>core chlorophytes</taxon>
        <taxon>Chlorophyceae</taxon>
        <taxon>CS clade</taxon>
        <taxon>Chlamydomonadales</taxon>
        <taxon>Chlamydomonadaceae</taxon>
        <taxon>Chlamydomonas</taxon>
    </lineage>
</organism>
<feature type="region of interest" description="Disordered" evidence="8">
    <location>
        <begin position="90"/>
        <end position="175"/>
    </location>
</feature>
<protein>
    <recommendedName>
        <fullName evidence="13">cGMP-dependent protein kinase</fullName>
    </recommendedName>
</protein>
<dbReference type="Gene3D" id="3.30.200.20">
    <property type="entry name" value="Phosphorylase Kinase, domain 1"/>
    <property type="match status" value="1"/>
</dbReference>
<keyword evidence="1" id="KW-0140">cGMP</keyword>
<dbReference type="InterPro" id="IPR011009">
    <property type="entry name" value="Kinase-like_dom_sf"/>
</dbReference>
<keyword evidence="5 7" id="KW-0067">ATP-binding</keyword>
<dbReference type="PANTHER" id="PTHR24346:SF30">
    <property type="entry name" value="MATERNAL EMBRYONIC LEUCINE ZIPPER KINASE"/>
    <property type="match status" value="1"/>
</dbReference>
<evidence type="ECO:0000256" key="1">
    <source>
        <dbReference type="ARBA" id="ARBA00022535"/>
    </source>
</evidence>
<keyword evidence="6" id="KW-0142">cGMP-binding</keyword>
<dbReference type="InterPro" id="IPR000595">
    <property type="entry name" value="cNMP-bd_dom"/>
</dbReference>
<name>A0A250X533_9CHLO</name>
<evidence type="ECO:0000313" key="11">
    <source>
        <dbReference type="EMBL" id="GAX78183.1"/>
    </source>
</evidence>
<dbReference type="PANTHER" id="PTHR24346">
    <property type="entry name" value="MAP/MICROTUBULE AFFINITY-REGULATING KINASE"/>
    <property type="match status" value="1"/>
</dbReference>
<dbReference type="InterPro" id="IPR008271">
    <property type="entry name" value="Ser/Thr_kinase_AS"/>
</dbReference>
<evidence type="ECO:0000256" key="7">
    <source>
        <dbReference type="PROSITE-ProRule" id="PRU10141"/>
    </source>
</evidence>
<proteinExistence type="predicted"/>
<feature type="domain" description="Protein kinase" evidence="9">
    <location>
        <begin position="316"/>
        <end position="710"/>
    </location>
</feature>
<comment type="caution">
    <text evidence="11">The sequence shown here is derived from an EMBL/GenBank/DDBJ whole genome shotgun (WGS) entry which is preliminary data.</text>
</comment>
<dbReference type="CDD" id="cd14008">
    <property type="entry name" value="STKc_LKB1_CaMKK"/>
    <property type="match status" value="1"/>
</dbReference>
<reference evidence="11 12" key="1">
    <citation type="submission" date="2017-08" db="EMBL/GenBank/DDBJ databases">
        <title>Acidophilic green algal genome provides insights into adaptation to an acidic environment.</title>
        <authorList>
            <person name="Hirooka S."/>
            <person name="Hirose Y."/>
            <person name="Kanesaki Y."/>
            <person name="Higuchi S."/>
            <person name="Fujiwara T."/>
            <person name="Onuma R."/>
            <person name="Era A."/>
            <person name="Ohbayashi R."/>
            <person name="Uzuka A."/>
            <person name="Nozaki H."/>
            <person name="Yoshikawa H."/>
            <person name="Miyagishima S.Y."/>
        </authorList>
    </citation>
    <scope>NUCLEOTIDE SEQUENCE [LARGE SCALE GENOMIC DNA]</scope>
    <source>
        <strain evidence="11 12">NIES-2499</strain>
    </source>
</reference>
<dbReference type="GO" id="GO:0035556">
    <property type="term" value="P:intracellular signal transduction"/>
    <property type="evidence" value="ECO:0007669"/>
    <property type="project" value="TreeGrafter"/>
</dbReference>
<keyword evidence="2" id="KW-0808">Transferase</keyword>
<dbReference type="InterPro" id="IPR000719">
    <property type="entry name" value="Prot_kinase_dom"/>
</dbReference>
<feature type="binding site" evidence="7">
    <location>
        <position position="345"/>
    </location>
    <ligand>
        <name>ATP</name>
        <dbReference type="ChEBI" id="CHEBI:30616"/>
    </ligand>
</feature>
<evidence type="ECO:0000256" key="8">
    <source>
        <dbReference type="SAM" id="MobiDB-lite"/>
    </source>
</evidence>
<dbReference type="Pfam" id="PF00069">
    <property type="entry name" value="Pkinase"/>
    <property type="match status" value="1"/>
</dbReference>
<dbReference type="Proteomes" id="UP000232323">
    <property type="component" value="Unassembled WGS sequence"/>
</dbReference>
<dbReference type="InterPro" id="IPR018490">
    <property type="entry name" value="cNMP-bd_dom_sf"/>
</dbReference>
<dbReference type="SMART" id="SM00220">
    <property type="entry name" value="S_TKc"/>
    <property type="match status" value="1"/>
</dbReference>
<dbReference type="STRING" id="1157962.A0A250X533"/>
<dbReference type="InterPro" id="IPR014710">
    <property type="entry name" value="RmlC-like_jellyroll"/>
</dbReference>
<gene>
    <name evidence="11" type="ORF">CEUSTIGMA_g5625.t1</name>
</gene>
<dbReference type="CDD" id="cd00038">
    <property type="entry name" value="CAP_ED"/>
    <property type="match status" value="1"/>
</dbReference>
<keyword evidence="12" id="KW-1185">Reference proteome</keyword>
<sequence>MGCLISVPAADLPSEQCRLSQKNVPLDLQLSGTQGPLEPPCTGKEDGLPPTEISQRASCSLSDAESCLTEQDHSTYRTCPDLHSFSISRGTQRISCQQQPRNPSTDRPALATRGSSLSSLAEERPYSRTSPWNEPEAEDCIIAQSNRAHNDSITSSNKQKSFRFGNSSQNQNKTPESTGIAFLCSAAPVDHPVGKDLLLTEQKSIRAPEASSSSFRAVVWSESTTRSQKEKTLEARCREVSVDDRMCGNAGDNCEVGSSSEEAGLSRAVERALLMDDAVLRRVQRSMQDVSSLAKETSCLNFRQDHQTGATFLNQYVVVKTLGRGNFGKVKLCLNMLDERLYAVKMINKAFVLRQLQLRPSKTLRRRLPLRNISSISGSTTPLSTACEPVVSLSGSFAEERMRGRRFGTYNNSFGIFNRPRTAAEMAGARHSLDEPACGRRDWRQSLDEGNLHDSRRDSLAGPNMDLSNPLEEVMREVAILKRLDHPNIVKLHEVINPSTGSYMMLVMENMEGGTVQETSMQRDFRSFDEEAAWRYFRQACCGLDYLHFNGVMHGDLKPENMLVSAAGALKIADFGSSRVIGDAHSCSKLSCTPAFQAPEALSRPSSLSSMAAAPGGAGQPCTHPAPVNPFLADVWALGVCLYCFLFGRMPFQGSCILDVSKAITECKVSYKHEKIRALSPEVLDLLNRIFVIDPSKRISLPDIMSHPWTKGGSAPLQTLCQMQMPLRPYQVSAGRWTGQLDRSPFVPTIRSKLMEMRLKPGEYLFREGEESTCVYMIISGVVEIVKARAVIRQDPHRDTLAKGGLMSDAMNVETSVGSMTLDIDESFLLEVGGFTPSTAARDGKLHLHKEHTQQLRERMRALFLGIEEEYVVEVRGPGQVVGELTLSAGRAACHRVSARAKEGVVVCRLSVDSFLEALLQTYGHGHDTRILACPETLLLSKLISSMAEDLGLDSTTFTSASGGGMKPTSRSREQTGPSGRLTVDSSRSYVLGSSLSTIHDDVGSWDD</sequence>
<keyword evidence="3 7" id="KW-0547">Nucleotide-binding</keyword>
<evidence type="ECO:0000259" key="9">
    <source>
        <dbReference type="PROSITE" id="PS50011"/>
    </source>
</evidence>
<dbReference type="GO" id="GO:0030553">
    <property type="term" value="F:cGMP binding"/>
    <property type="evidence" value="ECO:0007669"/>
    <property type="project" value="UniProtKB-KW"/>
</dbReference>
<dbReference type="GO" id="GO:0005737">
    <property type="term" value="C:cytoplasm"/>
    <property type="evidence" value="ECO:0007669"/>
    <property type="project" value="TreeGrafter"/>
</dbReference>
<evidence type="ECO:0000259" key="10">
    <source>
        <dbReference type="PROSITE" id="PS50042"/>
    </source>
</evidence>
<evidence type="ECO:0000313" key="12">
    <source>
        <dbReference type="Proteomes" id="UP000232323"/>
    </source>
</evidence>
<dbReference type="OrthoDB" id="68483at2759"/>
<feature type="region of interest" description="Disordered" evidence="8">
    <location>
        <begin position="30"/>
        <end position="50"/>
    </location>
</feature>
<feature type="compositionally biased region" description="Polar residues" evidence="8">
    <location>
        <begin position="143"/>
        <end position="175"/>
    </location>
</feature>
<dbReference type="AlphaFoldDB" id="A0A250X533"/>
<dbReference type="PROSITE" id="PS50042">
    <property type="entry name" value="CNMP_BINDING_3"/>
    <property type="match status" value="1"/>
</dbReference>